<evidence type="ECO:0000313" key="2">
    <source>
        <dbReference type="EMBL" id="MFH6984323.1"/>
    </source>
</evidence>
<comment type="caution">
    <text evidence="2">The sequence shown here is derived from an EMBL/GenBank/DDBJ whole genome shotgun (WGS) entry which is preliminary data.</text>
</comment>
<dbReference type="GO" id="GO:0016740">
    <property type="term" value="F:transferase activity"/>
    <property type="evidence" value="ECO:0007669"/>
    <property type="project" value="UniProtKB-KW"/>
</dbReference>
<dbReference type="Gene3D" id="3.40.50.12780">
    <property type="entry name" value="N-terminal domain of ligase-like"/>
    <property type="match status" value="1"/>
</dbReference>
<accession>A0ABW7N9P0</accession>
<reference evidence="2 3" key="1">
    <citation type="journal article" date="2013" name="Int. J. Syst. Evol. Microbiol.">
        <title>Marinoscillum luteum sp. nov., isolated from marine sediment.</title>
        <authorList>
            <person name="Cha I.T."/>
            <person name="Park S.J."/>
            <person name="Kim S.J."/>
            <person name="Kim J.G."/>
            <person name="Jung M.Y."/>
            <person name="Shin K.S."/>
            <person name="Kwon K.K."/>
            <person name="Yang S.H."/>
            <person name="Seo Y.S."/>
            <person name="Rhee S.K."/>
        </authorList>
    </citation>
    <scope>NUCLEOTIDE SEQUENCE [LARGE SCALE GENOMIC DNA]</scope>
    <source>
        <strain evidence="2 3">KCTC 23939</strain>
    </source>
</reference>
<sequence>MFDYENFKSKIFSIQPENFQTYALEVFVYQYLHNPTYQIYCQHLGKSPDNVHSLQDIPFLPIEFFKTHQVMTGKWKSEKVFMSSGTTGMQRSEHHVRDLGFYHKIAQVTFERLYGALQSIEIMALLPSYLEQGDSSLISMVDHFMSQAHPASAYYLGDHTSLQKAITSSERKKLLIGVTYALLDMADALSLSADNLIVMETGGMKGRRKEMIRTELHEVLMKNFAVEHIHSEYGMTELTSQAYAMGGQFAFPPWARALVRDINDPFSFLPVGRTGGLNIVDLANINSCAFVETKDLGLESKTGHFEVLGRFDNSDIRGCNLLV</sequence>
<dbReference type="RefSeq" id="WP_395417681.1">
    <property type="nucleotide sequence ID" value="NZ_JBIPKE010000017.1"/>
</dbReference>
<dbReference type="EMBL" id="JBIPKE010000017">
    <property type="protein sequence ID" value="MFH6984323.1"/>
    <property type="molecule type" value="Genomic_DNA"/>
</dbReference>
<keyword evidence="2" id="KW-0808">Transferase</keyword>
<organism evidence="2 3">
    <name type="scientific">Marinoscillum luteum</name>
    <dbReference type="NCBI Taxonomy" id="861051"/>
    <lineage>
        <taxon>Bacteria</taxon>
        <taxon>Pseudomonadati</taxon>
        <taxon>Bacteroidota</taxon>
        <taxon>Cytophagia</taxon>
        <taxon>Cytophagales</taxon>
        <taxon>Reichenbachiellaceae</taxon>
        <taxon>Marinoscillum</taxon>
    </lineage>
</organism>
<dbReference type="SUPFAM" id="SSF56801">
    <property type="entry name" value="Acetyl-CoA synthetase-like"/>
    <property type="match status" value="1"/>
</dbReference>
<dbReference type="Pfam" id="PF04443">
    <property type="entry name" value="LuxE"/>
    <property type="match status" value="1"/>
</dbReference>
<protein>
    <submittedName>
        <fullName evidence="2">Acyl transferase</fullName>
    </submittedName>
</protein>
<gene>
    <name evidence="2" type="ORF">ACHKAR_12800</name>
</gene>
<dbReference type="InterPro" id="IPR042099">
    <property type="entry name" value="ANL_N_sf"/>
</dbReference>
<keyword evidence="3" id="KW-1185">Reference proteome</keyword>
<evidence type="ECO:0000313" key="3">
    <source>
        <dbReference type="Proteomes" id="UP001610063"/>
    </source>
</evidence>
<name>A0ABW7N9P0_9BACT</name>
<evidence type="ECO:0000259" key="1">
    <source>
        <dbReference type="Pfam" id="PF04443"/>
    </source>
</evidence>
<dbReference type="InterPro" id="IPR007534">
    <property type="entry name" value="LuxE"/>
</dbReference>
<feature type="domain" description="Acyl-protein synthetase LuxE" evidence="1">
    <location>
        <begin position="19"/>
        <end position="321"/>
    </location>
</feature>
<dbReference type="Proteomes" id="UP001610063">
    <property type="component" value="Unassembled WGS sequence"/>
</dbReference>
<proteinExistence type="predicted"/>